<dbReference type="Proteomes" id="UP001519460">
    <property type="component" value="Unassembled WGS sequence"/>
</dbReference>
<comment type="caution">
    <text evidence="1">The sequence shown here is derived from an EMBL/GenBank/DDBJ whole genome shotgun (WGS) entry which is preliminary data.</text>
</comment>
<protein>
    <submittedName>
        <fullName evidence="1">Uncharacterized protein</fullName>
    </submittedName>
</protein>
<proteinExistence type="predicted"/>
<evidence type="ECO:0000313" key="1">
    <source>
        <dbReference type="EMBL" id="KAK7463239.1"/>
    </source>
</evidence>
<keyword evidence="2" id="KW-1185">Reference proteome</keyword>
<name>A0ABD0J7J6_9CAEN</name>
<organism evidence="1 2">
    <name type="scientific">Batillaria attramentaria</name>
    <dbReference type="NCBI Taxonomy" id="370345"/>
    <lineage>
        <taxon>Eukaryota</taxon>
        <taxon>Metazoa</taxon>
        <taxon>Spiralia</taxon>
        <taxon>Lophotrochozoa</taxon>
        <taxon>Mollusca</taxon>
        <taxon>Gastropoda</taxon>
        <taxon>Caenogastropoda</taxon>
        <taxon>Sorbeoconcha</taxon>
        <taxon>Cerithioidea</taxon>
        <taxon>Batillariidae</taxon>
        <taxon>Batillaria</taxon>
    </lineage>
</organism>
<accession>A0ABD0J7J6</accession>
<dbReference type="AlphaFoldDB" id="A0ABD0J7J6"/>
<dbReference type="EMBL" id="JACVVK020000605">
    <property type="protein sequence ID" value="KAK7463239.1"/>
    <property type="molecule type" value="Genomic_DNA"/>
</dbReference>
<sequence>MARKGALDLDGHTDGSVRSGGLMKGTCNACPVGRGISIIGFVMHVVSSYRISPARSGGSSRRLPLPECTTGSARCSAACGFHTSSRTKAKIMVIQWPATLQCLTADVATLLLSPCDCVERMLLQN</sequence>
<gene>
    <name evidence="1" type="ORF">BaRGS_00038200</name>
</gene>
<evidence type="ECO:0000313" key="2">
    <source>
        <dbReference type="Proteomes" id="UP001519460"/>
    </source>
</evidence>
<reference evidence="1 2" key="1">
    <citation type="journal article" date="2023" name="Sci. Data">
        <title>Genome assembly of the Korean intertidal mud-creeper Batillaria attramentaria.</title>
        <authorList>
            <person name="Patra A.K."/>
            <person name="Ho P.T."/>
            <person name="Jun S."/>
            <person name="Lee S.J."/>
            <person name="Kim Y."/>
            <person name="Won Y.J."/>
        </authorList>
    </citation>
    <scope>NUCLEOTIDE SEQUENCE [LARGE SCALE GENOMIC DNA]</scope>
    <source>
        <strain evidence="1">Wonlab-2016</strain>
    </source>
</reference>